<keyword evidence="11 17" id="KW-0249">Electron transport</keyword>
<evidence type="ECO:0000313" key="21">
    <source>
        <dbReference type="Proteomes" id="UP000198693"/>
    </source>
</evidence>
<dbReference type="GO" id="GO:0006119">
    <property type="term" value="P:oxidative phosphorylation"/>
    <property type="evidence" value="ECO:0007669"/>
    <property type="project" value="UniProtKB-UniPathway"/>
</dbReference>
<feature type="transmembrane region" description="Helical" evidence="18">
    <location>
        <begin position="402"/>
        <end position="424"/>
    </location>
</feature>
<evidence type="ECO:0000256" key="7">
    <source>
        <dbReference type="ARBA" id="ARBA00022660"/>
    </source>
</evidence>
<dbReference type="InterPro" id="IPR023615">
    <property type="entry name" value="Cyt_c_Oxase_su1_BS"/>
</dbReference>
<dbReference type="CDD" id="cd01662">
    <property type="entry name" value="Ubiquinol_Oxidase_I"/>
    <property type="match status" value="1"/>
</dbReference>
<dbReference type="PROSITE" id="PS00077">
    <property type="entry name" value="COX1_CUB"/>
    <property type="match status" value="1"/>
</dbReference>
<dbReference type="GO" id="GO:0022904">
    <property type="term" value="P:respiratory electron transport chain"/>
    <property type="evidence" value="ECO:0007669"/>
    <property type="project" value="TreeGrafter"/>
</dbReference>
<evidence type="ECO:0000256" key="9">
    <source>
        <dbReference type="ARBA" id="ARBA00022723"/>
    </source>
</evidence>
<evidence type="ECO:0000256" key="3">
    <source>
        <dbReference type="ARBA" id="ARBA00009578"/>
    </source>
</evidence>
<dbReference type="PRINTS" id="PR01165">
    <property type="entry name" value="CYCOXIDASEI"/>
</dbReference>
<dbReference type="UniPathway" id="UPA00705"/>
<dbReference type="PANTHER" id="PTHR10422">
    <property type="entry name" value="CYTOCHROME C OXIDASE SUBUNIT 1"/>
    <property type="match status" value="1"/>
</dbReference>
<feature type="transmembrane region" description="Helical" evidence="18">
    <location>
        <begin position="436"/>
        <end position="459"/>
    </location>
</feature>
<evidence type="ECO:0000256" key="4">
    <source>
        <dbReference type="ARBA" id="ARBA00022448"/>
    </source>
</evidence>
<feature type="transmembrane region" description="Helical" evidence="18">
    <location>
        <begin position="297"/>
        <end position="317"/>
    </location>
</feature>
<dbReference type="GO" id="GO:0020037">
    <property type="term" value="F:heme binding"/>
    <property type="evidence" value="ECO:0007669"/>
    <property type="project" value="InterPro"/>
</dbReference>
<dbReference type="GO" id="GO:0046872">
    <property type="term" value="F:metal ion binding"/>
    <property type="evidence" value="ECO:0007669"/>
    <property type="project" value="UniProtKB-KW"/>
</dbReference>
<evidence type="ECO:0000256" key="2">
    <source>
        <dbReference type="ARBA" id="ARBA00004673"/>
    </source>
</evidence>
<feature type="transmembrane region" description="Helical" evidence="18">
    <location>
        <begin position="271"/>
        <end position="290"/>
    </location>
</feature>
<dbReference type="Pfam" id="PF00115">
    <property type="entry name" value="COX1"/>
    <property type="match status" value="1"/>
</dbReference>
<gene>
    <name evidence="20" type="ORF">SAMN04487955_110119</name>
</gene>
<evidence type="ECO:0000256" key="8">
    <source>
        <dbReference type="ARBA" id="ARBA00022692"/>
    </source>
</evidence>
<keyword evidence="6 17" id="KW-0349">Heme</keyword>
<dbReference type="EMBL" id="FPBP01000010">
    <property type="protein sequence ID" value="SFU84218.1"/>
    <property type="molecule type" value="Genomic_DNA"/>
</dbReference>
<comment type="pathway">
    <text evidence="2 18">Energy metabolism; oxidative phosphorylation.</text>
</comment>
<dbReference type="OrthoDB" id="9803294at2"/>
<keyword evidence="8 17" id="KW-0812">Transmembrane</keyword>
<dbReference type="InterPro" id="IPR000883">
    <property type="entry name" value="Cyt_C_Oxase_1"/>
</dbReference>
<proteinExistence type="inferred from homology"/>
<evidence type="ECO:0000256" key="17">
    <source>
        <dbReference type="RuleBase" id="RU000370"/>
    </source>
</evidence>
<keyword evidence="9 18" id="KW-0479">Metal-binding</keyword>
<comment type="similarity">
    <text evidence="3 17">Belongs to the heme-copper respiratory oxidase family.</text>
</comment>
<feature type="transmembrane region" description="Helical" evidence="18">
    <location>
        <begin position="90"/>
        <end position="115"/>
    </location>
</feature>
<evidence type="ECO:0000313" key="20">
    <source>
        <dbReference type="EMBL" id="SFU84218.1"/>
    </source>
</evidence>
<dbReference type="GO" id="GO:0005886">
    <property type="term" value="C:plasma membrane"/>
    <property type="evidence" value="ECO:0007669"/>
    <property type="project" value="UniProtKB-SubCell"/>
</dbReference>
<feature type="transmembrane region" description="Helical" evidence="18">
    <location>
        <begin position="127"/>
        <end position="149"/>
    </location>
</feature>
<sequence length="636" mass="71639">MTVESPANPRDLTDSPEQTAQLEHTWHSPGGFIGWFTHVNQRMIGKRFIITAFIFFLLAGILGVLMRLQLAGPEQQLFGPELYNQFFTMHGTVMMFFFAIPVMEGFAIYFVPLMIGTRDMAFPRLNAFGYYVYLIGGIVLIGSLLLNMAPNAGWFNYVPLASKEYTPGYGVDVWTTMITFIEVSALTAAVELIVTTLRMRAPGMSLNRMPLFVWAALVMSFMIVFAMPAVIVSSTLLILDRLVDTQFFIVESGGEPLLWQHLFWYFGHPEVYIILVPALGMISTIIITFTGRPIYGYTALVLSVVAIGFVSFGLWVHHMFTTGLPQLGMSFFTAASATIAIPSGVQIFCWIASLWGARIRFATPMLWVLGFFAIFVIGGLTGVMVASIPFDTQVHDTFFLVAHFHYVLIGGAVFPLIGATYYWWPKITGRMMSEAAGKWSFWLAFIGFNVTFFPMHQLGLEGMPRRIYTYVEEMGWSELNLLATVGALVLATGFGITLVNAIWSLFRGQRAEPNPWGAPTLEWAADSPPASYNFRHIPVVKSRWPLWDWERDRERGVVTGLRNDRREVVLTSILDARPIGVQVLPEPTIWPFVSAVAASLGFVGIIFHPIFFVIAFFLVFFSLVAWFWPRRPWRKD</sequence>
<keyword evidence="21" id="KW-1185">Reference proteome</keyword>
<keyword evidence="13 18" id="KW-0408">Iron</keyword>
<dbReference type="PANTHER" id="PTHR10422:SF35">
    <property type="entry name" value="CYTOCHROME BO(3) UBIQUINOL OXIDASE SUBUNIT 1"/>
    <property type="match status" value="1"/>
</dbReference>
<feature type="transmembrane region" description="Helical" evidence="18">
    <location>
        <begin position="329"/>
        <end position="354"/>
    </location>
</feature>
<dbReference type="PROSITE" id="PS50855">
    <property type="entry name" value="COX1"/>
    <property type="match status" value="1"/>
</dbReference>
<keyword evidence="10" id="KW-1278">Translocase</keyword>
<reference evidence="21" key="1">
    <citation type="submission" date="2016-10" db="EMBL/GenBank/DDBJ databases">
        <authorList>
            <person name="Varghese N."/>
            <person name="Submissions S."/>
        </authorList>
    </citation>
    <scope>NUCLEOTIDE SEQUENCE [LARGE SCALE GENOMIC DNA]</scope>
    <source>
        <strain evidence="21">CGMCC 1.6981</strain>
    </source>
</reference>
<keyword evidence="12 18" id="KW-1133">Transmembrane helix</keyword>
<dbReference type="GO" id="GO:0004129">
    <property type="term" value="F:cytochrome-c oxidase activity"/>
    <property type="evidence" value="ECO:0007669"/>
    <property type="project" value="UniProtKB-EC"/>
</dbReference>
<feature type="transmembrane region" description="Helical" evidence="18">
    <location>
        <begin position="211"/>
        <end position="239"/>
    </location>
</feature>
<feature type="transmembrane region" description="Helical" evidence="18">
    <location>
        <begin position="610"/>
        <end position="628"/>
    </location>
</feature>
<evidence type="ECO:0000259" key="19">
    <source>
        <dbReference type="PROSITE" id="PS50855"/>
    </source>
</evidence>
<dbReference type="SUPFAM" id="SSF81442">
    <property type="entry name" value="Cytochrome c oxidase subunit I-like"/>
    <property type="match status" value="1"/>
</dbReference>
<evidence type="ECO:0000256" key="18">
    <source>
        <dbReference type="RuleBase" id="RU363061"/>
    </source>
</evidence>
<dbReference type="EC" id="7.1.1.9" evidence="18"/>
<keyword evidence="4 17" id="KW-0813">Transport</keyword>
<dbReference type="NCBIfam" id="TIGR02891">
    <property type="entry name" value="CtaD_CoxA"/>
    <property type="match status" value="1"/>
</dbReference>
<dbReference type="InterPro" id="IPR023616">
    <property type="entry name" value="Cyt_c_oxase-like_su1_dom"/>
</dbReference>
<dbReference type="GO" id="GO:0015990">
    <property type="term" value="P:electron transport coupled proton transport"/>
    <property type="evidence" value="ECO:0007669"/>
    <property type="project" value="InterPro"/>
</dbReference>
<comment type="catalytic activity">
    <reaction evidence="16 18">
        <text>4 Fe(II)-[cytochrome c] + O2 + 8 H(+)(in) = 4 Fe(III)-[cytochrome c] + 2 H2O + 4 H(+)(out)</text>
        <dbReference type="Rhea" id="RHEA:11436"/>
        <dbReference type="Rhea" id="RHEA-COMP:10350"/>
        <dbReference type="Rhea" id="RHEA-COMP:14399"/>
        <dbReference type="ChEBI" id="CHEBI:15377"/>
        <dbReference type="ChEBI" id="CHEBI:15378"/>
        <dbReference type="ChEBI" id="CHEBI:15379"/>
        <dbReference type="ChEBI" id="CHEBI:29033"/>
        <dbReference type="ChEBI" id="CHEBI:29034"/>
        <dbReference type="EC" id="7.1.1.9"/>
    </reaction>
</comment>
<evidence type="ECO:0000256" key="5">
    <source>
        <dbReference type="ARBA" id="ARBA00022475"/>
    </source>
</evidence>
<feature type="transmembrane region" description="Helical" evidence="18">
    <location>
        <begin position="48"/>
        <end position="70"/>
    </location>
</feature>
<evidence type="ECO:0000256" key="14">
    <source>
        <dbReference type="ARBA" id="ARBA00023008"/>
    </source>
</evidence>
<evidence type="ECO:0000256" key="10">
    <source>
        <dbReference type="ARBA" id="ARBA00022967"/>
    </source>
</evidence>
<evidence type="ECO:0000256" key="11">
    <source>
        <dbReference type="ARBA" id="ARBA00022982"/>
    </source>
</evidence>
<keyword evidence="15 18" id="KW-0472">Membrane</keyword>
<name>A0A1I7JGC3_9GAMM</name>
<evidence type="ECO:0000256" key="6">
    <source>
        <dbReference type="ARBA" id="ARBA00022617"/>
    </source>
</evidence>
<dbReference type="RefSeq" id="WP_089796660.1">
    <property type="nucleotide sequence ID" value="NZ_FPBP01000010.1"/>
</dbReference>
<dbReference type="InterPro" id="IPR036927">
    <property type="entry name" value="Cyt_c_oxase-like_su1_sf"/>
</dbReference>
<organism evidence="20 21">
    <name type="scientific">Halomonas korlensis</name>
    <dbReference type="NCBI Taxonomy" id="463301"/>
    <lineage>
        <taxon>Bacteria</taxon>
        <taxon>Pseudomonadati</taxon>
        <taxon>Pseudomonadota</taxon>
        <taxon>Gammaproteobacteria</taxon>
        <taxon>Oceanospirillales</taxon>
        <taxon>Halomonadaceae</taxon>
        <taxon>Halomonas</taxon>
    </lineage>
</organism>
<accession>A0A1I7JGC3</accession>
<dbReference type="STRING" id="463301.SAMN04487955_110119"/>
<dbReference type="AlphaFoldDB" id="A0A1I7JGC3"/>
<comment type="subcellular location">
    <subcellularLocation>
        <location evidence="1 18">Cell membrane</location>
        <topology evidence="1 18">Multi-pass membrane protein</topology>
    </subcellularLocation>
</comment>
<dbReference type="Gene3D" id="1.20.210.10">
    <property type="entry name" value="Cytochrome c oxidase-like, subunit I domain"/>
    <property type="match status" value="1"/>
</dbReference>
<evidence type="ECO:0000256" key="13">
    <source>
        <dbReference type="ARBA" id="ARBA00023004"/>
    </source>
</evidence>
<dbReference type="InterPro" id="IPR014241">
    <property type="entry name" value="Cyt_c_oxidase_su1_bac"/>
</dbReference>
<feature type="domain" description="Cytochrome oxidase subunit I profile" evidence="19">
    <location>
        <begin position="35"/>
        <end position="541"/>
    </location>
</feature>
<keyword evidence="7 17" id="KW-0679">Respiratory chain</keyword>
<keyword evidence="14 18" id="KW-0186">Copper</keyword>
<feature type="transmembrane region" description="Helical" evidence="18">
    <location>
        <begin position="169"/>
        <end position="190"/>
    </location>
</feature>
<protein>
    <recommendedName>
        <fullName evidence="18">Cytochrome c oxidase subunit 1</fullName>
        <ecNumber evidence="18">7.1.1.9</ecNumber>
    </recommendedName>
</protein>
<evidence type="ECO:0000256" key="1">
    <source>
        <dbReference type="ARBA" id="ARBA00004651"/>
    </source>
</evidence>
<feature type="transmembrane region" description="Helical" evidence="18">
    <location>
        <begin position="366"/>
        <end position="390"/>
    </location>
</feature>
<comment type="function">
    <text evidence="18">Cytochrome c oxidase is the component of the respiratory chain that catalyzes the reduction of oxygen to water. Subunits 1-3 form the functional core of the enzyme complex. CO I is the catalytic subunit of the enzyme. Electrons originating in cytochrome c are transferred via the copper A center of subunit 2 and heme A of subunit 1 to the bimetallic center formed by heme A3 and copper B.</text>
</comment>
<keyword evidence="5 18" id="KW-1003">Cell membrane</keyword>
<evidence type="ECO:0000256" key="15">
    <source>
        <dbReference type="ARBA" id="ARBA00023136"/>
    </source>
</evidence>
<feature type="transmembrane region" description="Helical" evidence="18">
    <location>
        <begin position="479"/>
        <end position="503"/>
    </location>
</feature>
<dbReference type="Proteomes" id="UP000198693">
    <property type="component" value="Unassembled WGS sequence"/>
</dbReference>
<evidence type="ECO:0000256" key="16">
    <source>
        <dbReference type="ARBA" id="ARBA00047816"/>
    </source>
</evidence>
<evidence type="ECO:0000256" key="12">
    <source>
        <dbReference type="ARBA" id="ARBA00022989"/>
    </source>
</evidence>